<feature type="signal peptide" evidence="7">
    <location>
        <begin position="1"/>
        <end position="18"/>
    </location>
</feature>
<evidence type="ECO:0000256" key="6">
    <source>
        <dbReference type="ARBA" id="ARBA00048484"/>
    </source>
</evidence>
<evidence type="ECO:0000259" key="9">
    <source>
        <dbReference type="Pfam" id="PF00135"/>
    </source>
</evidence>
<sequence>MALKVGLLLMLAIYVASSAEGVVEDAPVVRTTAGDIVGKRLRANGRDVDAYLGIPYGQPPVGERRFMKPLPAAPWSGVFRADTMNPGCVQTDFVVTEGVKIDASNTVEDCLRLNVWRPRGDCDGKSENATTTSSCKNALPVFVYIYGGLFSWGSSSLFLYDGLEFAARADVIFVSLNYRLGPLGFLNASVPGAEGNMGLYDQLEALRWVHNNLRAFGGDPGAVTLAGQSAGAVSVSYHAISELSRGLFQRAVLLSGTPSTLAFADKVDQHENFQAISAAMNCTNFYLTGKEKIDASLDCLRKVDAQQLVHDVESSMTYRYITILPGYGDSFLPHSPIDLDKAKIHVKDIFFGTTPDDGAVIVSAMFAKLKGLKGAIDGRTLLRVFLRNFFSISSSNSLQFENAYFSSAPELSEVEVLKALSAVITDLFFICAEDLFALAALRENVSLFRYVFNHRPSYSFWGDWVTVTHNDDFPFFLGTLRVDNQTLQNQNDSFGELLRRKPLSTPEELTFSDELIKALAEFSWTGKPKIPKSDMEWPKYTKENKAYVILKPNDYSVAYGPRSKKCHLWEPYLIKKQSAPTTPAPKQKPTPKRVPEKRPGKPLRPLDNFVESSASTGPLSSATALASMLFAIAFHRT</sequence>
<reference evidence="10" key="2">
    <citation type="submission" date="2021-09" db="EMBL/GenBank/DDBJ databases">
        <authorList>
            <person name="Jia N."/>
            <person name="Wang J."/>
            <person name="Shi W."/>
            <person name="Du L."/>
            <person name="Sun Y."/>
            <person name="Zhan W."/>
            <person name="Jiang J."/>
            <person name="Wang Q."/>
            <person name="Zhang B."/>
            <person name="Ji P."/>
            <person name="Sakyi L.B."/>
            <person name="Cui X."/>
            <person name="Yuan T."/>
            <person name="Jiang B."/>
            <person name="Yang W."/>
            <person name="Lam T.T.-Y."/>
            <person name="Chang Q."/>
            <person name="Ding S."/>
            <person name="Wang X."/>
            <person name="Zhu J."/>
            <person name="Ruan X."/>
            <person name="Zhao L."/>
            <person name="Wei J."/>
            <person name="Que T."/>
            <person name="Du C."/>
            <person name="Cheng J."/>
            <person name="Dai P."/>
            <person name="Han X."/>
            <person name="Huang E."/>
            <person name="Gao Y."/>
            <person name="Liu J."/>
            <person name="Shao H."/>
            <person name="Ye R."/>
            <person name="Li L."/>
            <person name="Wei W."/>
            <person name="Wang X."/>
            <person name="Wang C."/>
            <person name="Huo Q."/>
            <person name="Li W."/>
            <person name="Guo W."/>
            <person name="Chen H."/>
            <person name="Chen S."/>
            <person name="Zhou L."/>
            <person name="Zhou L."/>
            <person name="Ni X."/>
            <person name="Tian J."/>
            <person name="Zhou Y."/>
            <person name="Sheng Y."/>
            <person name="Liu T."/>
            <person name="Pan Y."/>
            <person name="Xia L."/>
            <person name="Li J."/>
            <person name="Zhao F."/>
            <person name="Cao W."/>
        </authorList>
    </citation>
    <scope>NUCLEOTIDE SEQUENCE</scope>
    <source>
        <strain evidence="10">Rmic-2018</strain>
        <tissue evidence="10">Larvae</tissue>
    </source>
</reference>
<dbReference type="Gene3D" id="3.40.50.1820">
    <property type="entry name" value="alpha/beta hydrolase"/>
    <property type="match status" value="1"/>
</dbReference>
<comment type="catalytic activity">
    <reaction evidence="6">
        <text>acetylcholine + H2O = choline + acetate + H(+)</text>
        <dbReference type="Rhea" id="RHEA:17561"/>
        <dbReference type="ChEBI" id="CHEBI:15354"/>
        <dbReference type="ChEBI" id="CHEBI:15355"/>
        <dbReference type="ChEBI" id="CHEBI:15377"/>
        <dbReference type="ChEBI" id="CHEBI:15378"/>
        <dbReference type="ChEBI" id="CHEBI:30089"/>
        <dbReference type="EC" id="3.1.1.7"/>
    </reaction>
</comment>
<keyword evidence="2" id="KW-0719">Serine esterase</keyword>
<feature type="chain" id="PRO_5039962056" description="Carboxylic ester hydrolase" evidence="7">
    <location>
        <begin position="19"/>
        <end position="637"/>
    </location>
</feature>
<keyword evidence="5" id="KW-0325">Glycoprotein</keyword>
<feature type="domain" description="Carboxylesterase type B" evidence="9">
    <location>
        <begin position="26"/>
        <end position="569"/>
    </location>
</feature>
<evidence type="ECO:0000313" key="11">
    <source>
        <dbReference type="Proteomes" id="UP000821866"/>
    </source>
</evidence>
<dbReference type="GO" id="GO:0006581">
    <property type="term" value="P:acetylcholine catabolic process"/>
    <property type="evidence" value="ECO:0007669"/>
    <property type="project" value="TreeGrafter"/>
</dbReference>
<accession>A0A9J6DN98</accession>
<gene>
    <name evidence="10" type="ORF">HPB51_014716</name>
</gene>
<dbReference type="InterPro" id="IPR002018">
    <property type="entry name" value="CarbesteraseB"/>
</dbReference>
<evidence type="ECO:0000256" key="1">
    <source>
        <dbReference type="ARBA" id="ARBA00005964"/>
    </source>
</evidence>
<dbReference type="SUPFAM" id="SSF53474">
    <property type="entry name" value="alpha/beta-Hydrolases"/>
    <property type="match status" value="1"/>
</dbReference>
<dbReference type="Pfam" id="PF00135">
    <property type="entry name" value="COesterase"/>
    <property type="match status" value="1"/>
</dbReference>
<dbReference type="GO" id="GO:0003990">
    <property type="term" value="F:acetylcholinesterase activity"/>
    <property type="evidence" value="ECO:0007669"/>
    <property type="project" value="UniProtKB-EC"/>
</dbReference>
<organism evidence="10 11">
    <name type="scientific">Rhipicephalus microplus</name>
    <name type="common">Cattle tick</name>
    <name type="synonym">Boophilus microplus</name>
    <dbReference type="NCBI Taxonomy" id="6941"/>
    <lineage>
        <taxon>Eukaryota</taxon>
        <taxon>Metazoa</taxon>
        <taxon>Ecdysozoa</taxon>
        <taxon>Arthropoda</taxon>
        <taxon>Chelicerata</taxon>
        <taxon>Arachnida</taxon>
        <taxon>Acari</taxon>
        <taxon>Parasitiformes</taxon>
        <taxon>Ixodida</taxon>
        <taxon>Ixodoidea</taxon>
        <taxon>Ixodidae</taxon>
        <taxon>Rhipicephalinae</taxon>
        <taxon>Rhipicephalus</taxon>
        <taxon>Boophilus</taxon>
    </lineage>
</organism>
<evidence type="ECO:0000256" key="8">
    <source>
        <dbReference type="SAM" id="MobiDB-lite"/>
    </source>
</evidence>
<comment type="similarity">
    <text evidence="1 7">Belongs to the type-B carboxylesterase/lipase family.</text>
</comment>
<proteinExistence type="inferred from homology"/>
<evidence type="ECO:0000256" key="5">
    <source>
        <dbReference type="ARBA" id="ARBA00023180"/>
    </source>
</evidence>
<reference evidence="10" key="1">
    <citation type="journal article" date="2020" name="Cell">
        <title>Large-Scale Comparative Analyses of Tick Genomes Elucidate Their Genetic Diversity and Vector Capacities.</title>
        <authorList>
            <consortium name="Tick Genome and Microbiome Consortium (TIGMIC)"/>
            <person name="Jia N."/>
            <person name="Wang J."/>
            <person name="Shi W."/>
            <person name="Du L."/>
            <person name="Sun Y."/>
            <person name="Zhan W."/>
            <person name="Jiang J.F."/>
            <person name="Wang Q."/>
            <person name="Zhang B."/>
            <person name="Ji P."/>
            <person name="Bell-Sakyi L."/>
            <person name="Cui X.M."/>
            <person name="Yuan T.T."/>
            <person name="Jiang B.G."/>
            <person name="Yang W.F."/>
            <person name="Lam T.T."/>
            <person name="Chang Q.C."/>
            <person name="Ding S.J."/>
            <person name="Wang X.J."/>
            <person name="Zhu J.G."/>
            <person name="Ruan X.D."/>
            <person name="Zhao L."/>
            <person name="Wei J.T."/>
            <person name="Ye R.Z."/>
            <person name="Que T.C."/>
            <person name="Du C.H."/>
            <person name="Zhou Y.H."/>
            <person name="Cheng J.X."/>
            <person name="Dai P.F."/>
            <person name="Guo W.B."/>
            <person name="Han X.H."/>
            <person name="Huang E.J."/>
            <person name="Li L.F."/>
            <person name="Wei W."/>
            <person name="Gao Y.C."/>
            <person name="Liu J.Z."/>
            <person name="Shao H.Z."/>
            <person name="Wang X."/>
            <person name="Wang C.C."/>
            <person name="Yang T.C."/>
            <person name="Huo Q.B."/>
            <person name="Li W."/>
            <person name="Chen H.Y."/>
            <person name="Chen S.E."/>
            <person name="Zhou L.G."/>
            <person name="Ni X.B."/>
            <person name="Tian J.H."/>
            <person name="Sheng Y."/>
            <person name="Liu T."/>
            <person name="Pan Y.S."/>
            <person name="Xia L.Y."/>
            <person name="Li J."/>
            <person name="Zhao F."/>
            <person name="Cao W.C."/>
        </authorList>
    </citation>
    <scope>NUCLEOTIDE SEQUENCE</scope>
    <source>
        <strain evidence="10">Rmic-2018</strain>
    </source>
</reference>
<evidence type="ECO:0000313" key="10">
    <source>
        <dbReference type="EMBL" id="KAH8023467.1"/>
    </source>
</evidence>
<feature type="region of interest" description="Disordered" evidence="8">
    <location>
        <begin position="577"/>
        <end position="618"/>
    </location>
</feature>
<dbReference type="PANTHER" id="PTHR43918:SF4">
    <property type="entry name" value="CARBOXYLIC ESTER HYDROLASE"/>
    <property type="match status" value="1"/>
</dbReference>
<evidence type="ECO:0000256" key="3">
    <source>
        <dbReference type="ARBA" id="ARBA00022801"/>
    </source>
</evidence>
<dbReference type="VEuPathDB" id="VectorBase:LOC119171778"/>
<dbReference type="InterPro" id="IPR050654">
    <property type="entry name" value="AChE-related_enzymes"/>
</dbReference>
<dbReference type="GO" id="GO:0005615">
    <property type="term" value="C:extracellular space"/>
    <property type="evidence" value="ECO:0007669"/>
    <property type="project" value="TreeGrafter"/>
</dbReference>
<dbReference type="InterPro" id="IPR000997">
    <property type="entry name" value="Cholinesterase"/>
</dbReference>
<dbReference type="InterPro" id="IPR019826">
    <property type="entry name" value="Carboxylesterase_B_AS"/>
</dbReference>
<keyword evidence="4" id="KW-1015">Disulfide bond</keyword>
<keyword evidence="3 7" id="KW-0378">Hydrolase</keyword>
<dbReference type="PRINTS" id="PR00878">
    <property type="entry name" value="CHOLNESTRASE"/>
</dbReference>
<dbReference type="EMBL" id="JABSTU010000008">
    <property type="protein sequence ID" value="KAH8023467.1"/>
    <property type="molecule type" value="Genomic_DNA"/>
</dbReference>
<evidence type="ECO:0000256" key="2">
    <source>
        <dbReference type="ARBA" id="ARBA00022487"/>
    </source>
</evidence>
<evidence type="ECO:0000256" key="4">
    <source>
        <dbReference type="ARBA" id="ARBA00023157"/>
    </source>
</evidence>
<dbReference type="GO" id="GO:0019695">
    <property type="term" value="P:choline metabolic process"/>
    <property type="evidence" value="ECO:0007669"/>
    <property type="project" value="TreeGrafter"/>
</dbReference>
<name>A0A9J6DN98_RHIMP</name>
<keyword evidence="7" id="KW-0732">Signal</keyword>
<evidence type="ECO:0000256" key="7">
    <source>
        <dbReference type="RuleBase" id="RU361235"/>
    </source>
</evidence>
<dbReference type="PROSITE" id="PS00122">
    <property type="entry name" value="CARBOXYLESTERASE_B_1"/>
    <property type="match status" value="1"/>
</dbReference>
<dbReference type="Proteomes" id="UP000821866">
    <property type="component" value="Chromosome 6"/>
</dbReference>
<dbReference type="GO" id="GO:0005886">
    <property type="term" value="C:plasma membrane"/>
    <property type="evidence" value="ECO:0007669"/>
    <property type="project" value="TreeGrafter"/>
</dbReference>
<keyword evidence="11" id="KW-1185">Reference proteome</keyword>
<dbReference type="InterPro" id="IPR029058">
    <property type="entry name" value="AB_hydrolase_fold"/>
</dbReference>
<dbReference type="PANTHER" id="PTHR43918">
    <property type="entry name" value="ACETYLCHOLINESTERASE"/>
    <property type="match status" value="1"/>
</dbReference>
<protein>
    <recommendedName>
        <fullName evidence="7">Carboxylic ester hydrolase</fullName>
        <ecNumber evidence="7">3.1.1.-</ecNumber>
    </recommendedName>
</protein>
<dbReference type="EC" id="3.1.1.-" evidence="7"/>
<comment type="caution">
    <text evidence="10">The sequence shown here is derived from an EMBL/GenBank/DDBJ whole genome shotgun (WGS) entry which is preliminary data.</text>
</comment>
<dbReference type="AlphaFoldDB" id="A0A9J6DN98"/>